<accession>A0A4S2MPE4</accession>
<keyword evidence="5" id="KW-1185">Reference proteome</keyword>
<dbReference type="GO" id="GO:0046856">
    <property type="term" value="P:phosphatidylinositol dephosphorylation"/>
    <property type="evidence" value="ECO:0007669"/>
    <property type="project" value="InterPro"/>
</dbReference>
<dbReference type="SUPFAM" id="SSF56219">
    <property type="entry name" value="DNase I-like"/>
    <property type="match status" value="1"/>
</dbReference>
<dbReference type="InParanoid" id="A0A4S2MPE4"/>
<dbReference type="InterPro" id="IPR036691">
    <property type="entry name" value="Endo/exonu/phosph_ase_sf"/>
</dbReference>
<organism evidence="4 5">
    <name type="scientific">Ascodesmis nigricans</name>
    <dbReference type="NCBI Taxonomy" id="341454"/>
    <lineage>
        <taxon>Eukaryota</taxon>
        <taxon>Fungi</taxon>
        <taxon>Dikarya</taxon>
        <taxon>Ascomycota</taxon>
        <taxon>Pezizomycotina</taxon>
        <taxon>Pezizomycetes</taxon>
        <taxon>Pezizales</taxon>
        <taxon>Ascodesmidaceae</taxon>
        <taxon>Ascodesmis</taxon>
    </lineage>
</organism>
<name>A0A4S2MPE4_9PEZI</name>
<sequence length="553" mass="60580">MPRAPLLYLLTFNCAHRPHQPGPLSTALSPTLPPTPPTLIILALQELLPITYSFLSPPPITPYLAPILAAVATATKESYGVGYILHTFHHVGPTGLAVLIQEKRPGSEQRAVVIQDVKRAAVGFGPLRIGSKGAVALKLELLFQESSRPVSSGSRMGLERQGSTRSARGIRPGLERAGSSSAWSLRSAASDDEDLEERRRSVSPGFGAGRTVKTVKRTLIVVSAHLAPDEFRAEKRDLQWEWMVRQLIFSDDNDLEDGVSYNPENLNGDDDDHQPLLSATNPPSSASDSRPLSDEQIYPLTPTTTAFLLGDLNYRTSATRPASSTTSTTFNDIQALWTSDQLSTRLSTNTAFQGLAEAEITFRPSYKYELHNERLVGNRWPSWTDRILYFDNNATAASTPAESSAPKTTTTQRNGGTRKPATGGVKVRKYGLVEGYNGSDHRPVYMWAEMARGEEIPATETPFSTPSSPAPSTSIIPPWTSISRDTEDTWTPPIPPFEIDPKWRERRLRAKRWEVIIGGVVAAAMSWVVWGVVVVGVLAGWWVWGRGGEAGYA</sequence>
<feature type="compositionally biased region" description="Low complexity" evidence="1">
    <location>
        <begin position="177"/>
        <end position="188"/>
    </location>
</feature>
<feature type="compositionally biased region" description="Low complexity" evidence="1">
    <location>
        <begin position="396"/>
        <end position="411"/>
    </location>
</feature>
<dbReference type="Pfam" id="PF22669">
    <property type="entry name" value="Exo_endo_phos2"/>
    <property type="match status" value="1"/>
</dbReference>
<dbReference type="EMBL" id="ML220135">
    <property type="protein sequence ID" value="TGZ79061.1"/>
    <property type="molecule type" value="Genomic_DNA"/>
</dbReference>
<reference evidence="4 5" key="1">
    <citation type="submission" date="2019-04" db="EMBL/GenBank/DDBJ databases">
        <title>Comparative genomics and transcriptomics to analyze fruiting body development in filamentous ascomycetes.</title>
        <authorList>
            <consortium name="DOE Joint Genome Institute"/>
            <person name="Lutkenhaus R."/>
            <person name="Traeger S."/>
            <person name="Breuer J."/>
            <person name="Kuo A."/>
            <person name="Lipzen A."/>
            <person name="Pangilinan J."/>
            <person name="Dilworth D."/>
            <person name="Sandor L."/>
            <person name="Poggeler S."/>
            <person name="Barry K."/>
            <person name="Grigoriev I.V."/>
            <person name="Nowrousian M."/>
        </authorList>
    </citation>
    <scope>NUCLEOTIDE SEQUENCE [LARGE SCALE GENOMIC DNA]</scope>
    <source>
        <strain evidence="4 5">CBS 389.68</strain>
    </source>
</reference>
<dbReference type="Proteomes" id="UP000298138">
    <property type="component" value="Unassembled WGS sequence"/>
</dbReference>
<feature type="domain" description="Inositol polyphosphate-related phosphatase" evidence="3">
    <location>
        <begin position="115"/>
        <end position="454"/>
    </location>
</feature>
<dbReference type="PANTHER" id="PTHR11200:SF286">
    <property type="entry name" value="5-PHOSPHATASE, PUTATIVE (AFU_ORTHOLOGUE AFUA_5G07600)-RELATED"/>
    <property type="match status" value="1"/>
</dbReference>
<gene>
    <name evidence="4" type="ORF">EX30DRAFT_397394</name>
</gene>
<protein>
    <submittedName>
        <fullName evidence="4">DNase I-like protein</fullName>
    </submittedName>
</protein>
<dbReference type="OrthoDB" id="62798at2759"/>
<dbReference type="PANTHER" id="PTHR11200">
    <property type="entry name" value="INOSITOL 5-PHOSPHATASE"/>
    <property type="match status" value="1"/>
</dbReference>
<dbReference type="GO" id="GO:0004439">
    <property type="term" value="F:phosphatidylinositol-4,5-bisphosphate 5-phosphatase activity"/>
    <property type="evidence" value="ECO:0007669"/>
    <property type="project" value="TreeGrafter"/>
</dbReference>
<dbReference type="AlphaFoldDB" id="A0A4S2MPE4"/>
<dbReference type="InterPro" id="IPR000300">
    <property type="entry name" value="IPPc"/>
</dbReference>
<dbReference type="InterPro" id="IPR046985">
    <property type="entry name" value="IP5"/>
</dbReference>
<feature type="transmembrane region" description="Helical" evidence="2">
    <location>
        <begin position="515"/>
        <end position="544"/>
    </location>
</feature>
<feature type="region of interest" description="Disordered" evidence="1">
    <location>
        <begin position="149"/>
        <end position="208"/>
    </location>
</feature>
<keyword evidence="2" id="KW-0812">Transmembrane</keyword>
<feature type="region of interest" description="Disordered" evidence="1">
    <location>
        <begin position="396"/>
        <end position="423"/>
    </location>
</feature>
<evidence type="ECO:0000259" key="3">
    <source>
        <dbReference type="SMART" id="SM00128"/>
    </source>
</evidence>
<evidence type="ECO:0000256" key="1">
    <source>
        <dbReference type="SAM" id="MobiDB-lite"/>
    </source>
</evidence>
<dbReference type="SMART" id="SM00128">
    <property type="entry name" value="IPPc"/>
    <property type="match status" value="1"/>
</dbReference>
<evidence type="ECO:0000313" key="5">
    <source>
        <dbReference type="Proteomes" id="UP000298138"/>
    </source>
</evidence>
<evidence type="ECO:0000256" key="2">
    <source>
        <dbReference type="SAM" id="Phobius"/>
    </source>
</evidence>
<dbReference type="Gene3D" id="3.60.10.10">
    <property type="entry name" value="Endonuclease/exonuclease/phosphatase"/>
    <property type="match status" value="1"/>
</dbReference>
<feature type="region of interest" description="Disordered" evidence="1">
    <location>
        <begin position="254"/>
        <end position="296"/>
    </location>
</feature>
<keyword evidence="2" id="KW-0472">Membrane</keyword>
<feature type="region of interest" description="Disordered" evidence="1">
    <location>
        <begin position="458"/>
        <end position="478"/>
    </location>
</feature>
<keyword evidence="2" id="KW-1133">Transmembrane helix</keyword>
<dbReference type="STRING" id="341454.A0A4S2MPE4"/>
<evidence type="ECO:0000313" key="4">
    <source>
        <dbReference type="EMBL" id="TGZ79061.1"/>
    </source>
</evidence>
<feature type="compositionally biased region" description="Polar residues" evidence="1">
    <location>
        <begin position="277"/>
        <end position="290"/>
    </location>
</feature>
<proteinExistence type="predicted"/>